<sequence length="283" mass="30590">MSVQPAAQIVADSSPSTVVDASGSIIPIGKQVVLILVGLIGSGKSTFAEALERYFPDFRRCSQDELGDRRSVEALARRSLRDGLSVQRANWINIAREFPQAEPWVIVFDTPYEAPDTQLLRVPSWGCRCCNASDRNIVLPRPTKDTPAFCASRHLIAPITGTQKQRFGKSCGVFANRQKWFLSRILDSSEADIVAARPNNAVFSSKVSSNEGYSSEAFTHAMPRHHNAAALTTAADTAAALRTRPRCCGLGGTGNLAVLLPGLGICTLRTRDDQGIRLGTGHV</sequence>
<dbReference type="STRING" id="154538.A0A1M2VKZ5"/>
<dbReference type="Gene3D" id="3.40.50.300">
    <property type="entry name" value="P-loop containing nucleotide triphosphate hydrolases"/>
    <property type="match status" value="1"/>
</dbReference>
<evidence type="ECO:0000313" key="2">
    <source>
        <dbReference type="Proteomes" id="UP000184267"/>
    </source>
</evidence>
<dbReference type="InterPro" id="IPR027417">
    <property type="entry name" value="P-loop_NTPase"/>
</dbReference>
<gene>
    <name evidence="1" type="ORF">TRAPUB_823</name>
</gene>
<dbReference type="SUPFAM" id="SSF52540">
    <property type="entry name" value="P-loop containing nucleoside triphosphate hydrolases"/>
    <property type="match status" value="1"/>
</dbReference>
<organism evidence="1 2">
    <name type="scientific">Trametes pubescens</name>
    <name type="common">White-rot fungus</name>
    <dbReference type="NCBI Taxonomy" id="154538"/>
    <lineage>
        <taxon>Eukaryota</taxon>
        <taxon>Fungi</taxon>
        <taxon>Dikarya</taxon>
        <taxon>Basidiomycota</taxon>
        <taxon>Agaricomycotina</taxon>
        <taxon>Agaricomycetes</taxon>
        <taxon>Polyporales</taxon>
        <taxon>Polyporaceae</taxon>
        <taxon>Trametes</taxon>
    </lineage>
</organism>
<proteinExistence type="predicted"/>
<dbReference type="EMBL" id="MNAD01001066">
    <property type="protein sequence ID" value="OJT08284.1"/>
    <property type="molecule type" value="Genomic_DNA"/>
</dbReference>
<dbReference type="AlphaFoldDB" id="A0A1M2VKZ5"/>
<name>A0A1M2VKZ5_TRAPU</name>
<dbReference type="Proteomes" id="UP000184267">
    <property type="component" value="Unassembled WGS sequence"/>
</dbReference>
<accession>A0A1M2VKZ5</accession>
<comment type="caution">
    <text evidence="1">The sequence shown here is derived from an EMBL/GenBank/DDBJ whole genome shotgun (WGS) entry which is preliminary data.</text>
</comment>
<keyword evidence="2" id="KW-1185">Reference proteome</keyword>
<reference evidence="1 2" key="1">
    <citation type="submission" date="2016-10" db="EMBL/GenBank/DDBJ databases">
        <title>Genome sequence of the basidiomycete white-rot fungus Trametes pubescens.</title>
        <authorList>
            <person name="Makela M.R."/>
            <person name="Granchi Z."/>
            <person name="Peng M."/>
            <person name="De Vries R.P."/>
            <person name="Grigoriev I."/>
            <person name="Riley R."/>
            <person name="Hilden K."/>
        </authorList>
    </citation>
    <scope>NUCLEOTIDE SEQUENCE [LARGE SCALE GENOMIC DNA]</scope>
    <source>
        <strain evidence="1 2">FBCC735</strain>
    </source>
</reference>
<dbReference type="OrthoDB" id="3512845at2759"/>
<evidence type="ECO:0000313" key="1">
    <source>
        <dbReference type="EMBL" id="OJT08284.1"/>
    </source>
</evidence>
<evidence type="ECO:0008006" key="3">
    <source>
        <dbReference type="Google" id="ProtNLM"/>
    </source>
</evidence>
<protein>
    <recommendedName>
        <fullName evidence="3">P-loop containing nucleoside triphosphate hydrolase protein</fullName>
    </recommendedName>
</protein>